<dbReference type="Gene3D" id="1.10.287.1490">
    <property type="match status" value="1"/>
</dbReference>
<dbReference type="PANTHER" id="PTHR19306">
    <property type="entry name" value="STRUCTURAL MAINTENANCE OF CHROMOSOMES 5,6 SMC5, SMC6"/>
    <property type="match status" value="1"/>
</dbReference>
<evidence type="ECO:0000256" key="13">
    <source>
        <dbReference type="SAM" id="MobiDB-lite"/>
    </source>
</evidence>
<feature type="region of interest" description="Disordered" evidence="13">
    <location>
        <begin position="1"/>
        <end position="35"/>
    </location>
</feature>
<dbReference type="Gene3D" id="3.40.50.300">
    <property type="entry name" value="P-loop containing nucleotide triphosphate hydrolases"/>
    <property type="match status" value="2"/>
</dbReference>
<name>A0A8B7NRL2_HYAAZ</name>
<dbReference type="SUPFAM" id="SSF52540">
    <property type="entry name" value="P-loop containing nucleoside triphosphate hydrolases"/>
    <property type="match status" value="1"/>
</dbReference>
<protein>
    <submittedName>
        <fullName evidence="17">Structural maintenance of chromosomes protein 6</fullName>
    </submittedName>
</protein>
<evidence type="ECO:0000256" key="2">
    <source>
        <dbReference type="ARBA" id="ARBA00004286"/>
    </source>
</evidence>
<keyword evidence="8 12" id="KW-0175">Coiled coil</keyword>
<evidence type="ECO:0000256" key="4">
    <source>
        <dbReference type="ARBA" id="ARBA00022454"/>
    </source>
</evidence>
<keyword evidence="10" id="KW-0234">DNA repair</keyword>
<dbReference type="GO" id="GO:0003697">
    <property type="term" value="F:single-stranded DNA binding"/>
    <property type="evidence" value="ECO:0007669"/>
    <property type="project" value="TreeGrafter"/>
</dbReference>
<evidence type="ECO:0000256" key="1">
    <source>
        <dbReference type="ARBA" id="ARBA00004123"/>
    </source>
</evidence>
<dbReference type="InterPro" id="IPR038729">
    <property type="entry name" value="Rad50/SbcC_AAA"/>
</dbReference>
<feature type="compositionally biased region" description="Basic and acidic residues" evidence="13">
    <location>
        <begin position="24"/>
        <end position="33"/>
    </location>
</feature>
<reference evidence="17" key="1">
    <citation type="submission" date="2025-08" db="UniProtKB">
        <authorList>
            <consortium name="RefSeq"/>
        </authorList>
    </citation>
    <scope>IDENTIFICATION</scope>
    <source>
        <tissue evidence="17">Whole organism</tissue>
    </source>
</reference>
<evidence type="ECO:0000256" key="12">
    <source>
        <dbReference type="SAM" id="Coils"/>
    </source>
</evidence>
<dbReference type="OMA" id="MCHDHFY"/>
<feature type="coiled-coil region" evidence="12">
    <location>
        <begin position="687"/>
        <end position="856"/>
    </location>
</feature>
<keyword evidence="5" id="KW-0547">Nucleotide-binding</keyword>
<keyword evidence="4" id="KW-0158">Chromosome</keyword>
<feature type="coiled-coil region" evidence="12">
    <location>
        <begin position="252"/>
        <end position="487"/>
    </location>
</feature>
<proteinExistence type="inferred from homology"/>
<dbReference type="GO" id="GO:0030915">
    <property type="term" value="C:Smc5-Smc6 complex"/>
    <property type="evidence" value="ECO:0007669"/>
    <property type="project" value="TreeGrafter"/>
</dbReference>
<sequence length="1102" mass="126153">MDRRRTAVLKRRNNLKETVNGHESPTKRAKVDDDSAAESVAEGSLLTQEVSLLSSQSLPDCGRIEKISLRNFMCHSNLEFNLTPHINLIQGRNGSGKSAVLTAVVVGLGGTSRATNRAANLKGLIQYGRQMATIEVTLSNEGANSYKFSEFGPSIKIERRISSNGTTQYRIKDHRGNVKSTKKEHLMRIRDVFNLQVENPIVILNQDKAKEFLPKETPKTMYKLFMEATQMQCVRDDYDLLKNNVATSKQIVEDRRKNLPKLEREMLEWKKKKEFLVSLEEKRNEEKRLRSELCWTLVAEAEQDAETQKSKHTNIKKTKQKITDGLAEIAKEIRAGRKENNDLQKDIEVVGDELKTEEEARKKESDSYVLQRRLYNDHQSKKKMLKDQINKLKEEERLLKKALSKDHNADHRAWEAKNSARLAEIAAVEAQMKQCEEASAAADEECNEHNKLIMDLREQLQDLKCEEKGYEQQTRSLKDNIKNAQNKKVSKYTVFGAWVPGALADIEKANKLGKFEKKPIGPLGAFIEVRDPAWAHIAEKALGNYCNSFRCHSWQDCNLLKTILAKHVDRIPNISCGRFSDKVHDVAPHETYSPEHGYRSLWSILKFSHPVVANAVIDSCSVESTLLVPTAEEAGAILKNRYTVPRNCRVAYTLNGDKYLPDPNFKVYGGQGKNPARYLQVSVQDHILDLENGLRSCQQELEKMREEMRGKQREMNTLESEQRRIQDNLNNWRKRMVGLRSTLTRLQNDVTDEPLPPDLNHLQEELASVLERQQQLEQEYKSAETEAAAQQKLMAAAQAAAKEAMCKVNACKDRISNIKNEMLTGMEEVNQLLKKEEALKQKLHKTENDLREQQKLVEIALGKVEETIAAAEKIEPVRVPVKRSSKEVDKKLVSLSARLSEENKKIGSVEEVTTMYKEKYKLHHKAKTEIAKQSNFLTKLQEGYEKREANFVDICKYHSIYLQHHFARSLRNRNIDGVLDVDHDKKLLTINTCKSSSSKVTPTKGKKSNLAMMSGGERSFITVSFMLALWETVFSPIRMLDEFDVFMDIVSRNQSMDMMIQASRPQTQYLYLTPLDVKKRYDKKIAIFRMPDPDRNAPPPEE</sequence>
<evidence type="ECO:0000313" key="17">
    <source>
        <dbReference type="RefSeq" id="XP_018015706.1"/>
    </source>
</evidence>
<accession>A0A8B7NRL2</accession>
<evidence type="ECO:0000256" key="8">
    <source>
        <dbReference type="ARBA" id="ARBA00023054"/>
    </source>
</evidence>
<dbReference type="Proteomes" id="UP000694843">
    <property type="component" value="Unplaced"/>
</dbReference>
<dbReference type="GO" id="GO:0005634">
    <property type="term" value="C:nucleus"/>
    <property type="evidence" value="ECO:0007669"/>
    <property type="project" value="UniProtKB-SubCell"/>
</dbReference>
<evidence type="ECO:0000256" key="11">
    <source>
        <dbReference type="ARBA" id="ARBA00023242"/>
    </source>
</evidence>
<evidence type="ECO:0000256" key="6">
    <source>
        <dbReference type="ARBA" id="ARBA00022763"/>
    </source>
</evidence>
<dbReference type="GO" id="GO:0016887">
    <property type="term" value="F:ATP hydrolysis activity"/>
    <property type="evidence" value="ECO:0007669"/>
    <property type="project" value="InterPro"/>
</dbReference>
<evidence type="ECO:0000259" key="15">
    <source>
        <dbReference type="Pfam" id="PF13476"/>
    </source>
</evidence>
<evidence type="ECO:0000256" key="5">
    <source>
        <dbReference type="ARBA" id="ARBA00022741"/>
    </source>
</evidence>
<comment type="similarity">
    <text evidence="3">Belongs to the SMC family. SMC6 subfamily.</text>
</comment>
<comment type="subcellular location">
    <subcellularLocation>
        <location evidence="2">Chromosome</location>
    </subcellularLocation>
    <subcellularLocation>
        <location evidence="1">Nucleus</location>
    </subcellularLocation>
</comment>
<dbReference type="RefSeq" id="XP_018015706.1">
    <property type="nucleotide sequence ID" value="XM_018160217.2"/>
</dbReference>
<keyword evidence="9" id="KW-0233">DNA recombination</keyword>
<dbReference type="AlphaFoldDB" id="A0A8B7NRL2"/>
<dbReference type="InterPro" id="IPR003395">
    <property type="entry name" value="RecF/RecN/SMC_N"/>
</dbReference>
<dbReference type="InterPro" id="IPR027417">
    <property type="entry name" value="P-loop_NTPase"/>
</dbReference>
<feature type="domain" description="Rad50/SbcC-type AAA" evidence="15">
    <location>
        <begin position="66"/>
        <end position="326"/>
    </location>
</feature>
<keyword evidence="6" id="KW-0227">DNA damage</keyword>
<feature type="domain" description="RecF/RecN/SMC N-terminal" evidence="14">
    <location>
        <begin position="355"/>
        <end position="1072"/>
    </location>
</feature>
<evidence type="ECO:0000256" key="9">
    <source>
        <dbReference type="ARBA" id="ARBA00023172"/>
    </source>
</evidence>
<dbReference type="GO" id="GO:0000724">
    <property type="term" value="P:double-strand break repair via homologous recombination"/>
    <property type="evidence" value="ECO:0007669"/>
    <property type="project" value="TreeGrafter"/>
</dbReference>
<evidence type="ECO:0000313" key="16">
    <source>
        <dbReference type="Proteomes" id="UP000694843"/>
    </source>
</evidence>
<evidence type="ECO:0000256" key="10">
    <source>
        <dbReference type="ARBA" id="ARBA00023204"/>
    </source>
</evidence>
<dbReference type="GO" id="GO:0003684">
    <property type="term" value="F:damaged DNA binding"/>
    <property type="evidence" value="ECO:0007669"/>
    <property type="project" value="TreeGrafter"/>
</dbReference>
<gene>
    <name evidence="17" type="primary">LOC108672530</name>
</gene>
<dbReference type="Pfam" id="PF13476">
    <property type="entry name" value="AAA_23"/>
    <property type="match status" value="1"/>
</dbReference>
<evidence type="ECO:0000256" key="3">
    <source>
        <dbReference type="ARBA" id="ARBA00006793"/>
    </source>
</evidence>
<dbReference type="GO" id="GO:0035861">
    <property type="term" value="C:site of double-strand break"/>
    <property type="evidence" value="ECO:0007669"/>
    <property type="project" value="TreeGrafter"/>
</dbReference>
<dbReference type="OrthoDB" id="10072614at2759"/>
<dbReference type="PANTHER" id="PTHR19306:SF6">
    <property type="entry name" value="STRUCTURAL MAINTENANCE OF CHROMOSOMES PROTEIN 6"/>
    <property type="match status" value="1"/>
</dbReference>
<evidence type="ECO:0000259" key="14">
    <source>
        <dbReference type="Pfam" id="PF02463"/>
    </source>
</evidence>
<dbReference type="GO" id="GO:0005524">
    <property type="term" value="F:ATP binding"/>
    <property type="evidence" value="ECO:0007669"/>
    <property type="project" value="UniProtKB-KW"/>
</dbReference>
<dbReference type="KEGG" id="hazt:108672530"/>
<feature type="compositionally biased region" description="Basic residues" evidence="13">
    <location>
        <begin position="1"/>
        <end position="13"/>
    </location>
</feature>
<keyword evidence="11" id="KW-0539">Nucleus</keyword>
<evidence type="ECO:0000256" key="7">
    <source>
        <dbReference type="ARBA" id="ARBA00022840"/>
    </source>
</evidence>
<keyword evidence="7" id="KW-0067">ATP-binding</keyword>
<keyword evidence="16" id="KW-1185">Reference proteome</keyword>
<organism evidence="16 17">
    <name type="scientific">Hyalella azteca</name>
    <name type="common">Amphipod</name>
    <dbReference type="NCBI Taxonomy" id="294128"/>
    <lineage>
        <taxon>Eukaryota</taxon>
        <taxon>Metazoa</taxon>
        <taxon>Ecdysozoa</taxon>
        <taxon>Arthropoda</taxon>
        <taxon>Crustacea</taxon>
        <taxon>Multicrustacea</taxon>
        <taxon>Malacostraca</taxon>
        <taxon>Eumalacostraca</taxon>
        <taxon>Peracarida</taxon>
        <taxon>Amphipoda</taxon>
        <taxon>Senticaudata</taxon>
        <taxon>Talitrida</taxon>
        <taxon>Talitroidea</taxon>
        <taxon>Hyalellidae</taxon>
        <taxon>Hyalella</taxon>
    </lineage>
</organism>
<dbReference type="Pfam" id="PF02463">
    <property type="entry name" value="SMC_N"/>
    <property type="match status" value="1"/>
</dbReference>
<dbReference type="GeneID" id="108672530"/>